<dbReference type="EMBL" id="ARXV01000008">
    <property type="protein sequence ID" value="KGD64554.1"/>
    <property type="molecule type" value="Genomic_DNA"/>
</dbReference>
<dbReference type="RefSeq" id="WP_035233137.1">
    <property type="nucleotide sequence ID" value="NZ_ARXV01000008.1"/>
</dbReference>
<protein>
    <submittedName>
        <fullName evidence="2">Alginate biosynthesis transcriptional activator</fullName>
    </submittedName>
</protein>
<dbReference type="GO" id="GO:0003677">
    <property type="term" value="F:DNA binding"/>
    <property type="evidence" value="ECO:0007669"/>
    <property type="project" value="InterPro"/>
</dbReference>
<dbReference type="Proteomes" id="UP000029444">
    <property type="component" value="Unassembled WGS sequence"/>
</dbReference>
<dbReference type="AlphaFoldDB" id="A0A095SJQ7"/>
<name>A0A095SJQ7_9GAMM</name>
<dbReference type="PATRIC" id="fig|1177154.3.peg.2349"/>
<dbReference type="Pfam" id="PF03869">
    <property type="entry name" value="Arc"/>
    <property type="match status" value="1"/>
</dbReference>
<dbReference type="eggNOG" id="ENOG5033BNF">
    <property type="taxonomic scope" value="Bacteria"/>
</dbReference>
<reference evidence="2 3" key="1">
    <citation type="submission" date="2012-09" db="EMBL/GenBank/DDBJ databases">
        <title>Genome Sequence of alkane-degrading Bacterium Alcanivorax sp. 19-m-6.</title>
        <authorList>
            <person name="Lai Q."/>
            <person name="Shao Z."/>
        </authorList>
    </citation>
    <scope>NUCLEOTIDE SEQUENCE [LARGE SCALE GENOMIC DNA]</scope>
    <source>
        <strain evidence="2 3">19-m-6</strain>
    </source>
</reference>
<dbReference type="InterPro" id="IPR013321">
    <property type="entry name" value="Arc_rbn_hlx_hlx"/>
</dbReference>
<organism evidence="2 3">
    <name type="scientific">Alcanivorax nanhaiticus</name>
    <dbReference type="NCBI Taxonomy" id="1177154"/>
    <lineage>
        <taxon>Bacteria</taxon>
        <taxon>Pseudomonadati</taxon>
        <taxon>Pseudomonadota</taxon>
        <taxon>Gammaproteobacteria</taxon>
        <taxon>Oceanospirillales</taxon>
        <taxon>Alcanivoracaceae</taxon>
        <taxon>Alcanivorax</taxon>
    </lineage>
</organism>
<keyword evidence="3" id="KW-1185">Reference proteome</keyword>
<dbReference type="InterPro" id="IPR010985">
    <property type="entry name" value="Ribbon_hlx_hlx"/>
</dbReference>
<dbReference type="InterPro" id="IPR005569">
    <property type="entry name" value="Arc_DNA-bd_dom"/>
</dbReference>
<proteinExistence type="predicted"/>
<dbReference type="OrthoDB" id="6890552at2"/>
<comment type="caution">
    <text evidence="2">The sequence shown here is derived from an EMBL/GenBank/DDBJ whole genome shotgun (WGS) entry which is preliminary data.</text>
</comment>
<evidence type="ECO:0000259" key="1">
    <source>
        <dbReference type="Pfam" id="PF03869"/>
    </source>
</evidence>
<sequence>MTNNATTRAEKFVVRFPCGMRAEVSEAARFSHRSMNAEIIARLQHSLGNWPEALPQGTSAVPEGNEEAYLLERFRRLSPAKQQALLALLD</sequence>
<evidence type="ECO:0000313" key="2">
    <source>
        <dbReference type="EMBL" id="KGD64554.1"/>
    </source>
</evidence>
<accession>A0A095SJQ7</accession>
<feature type="domain" description="Arc-like DNA binding" evidence="1">
    <location>
        <begin position="9"/>
        <end position="47"/>
    </location>
</feature>
<dbReference type="Gene3D" id="1.10.1220.10">
    <property type="entry name" value="Met repressor-like"/>
    <property type="match status" value="1"/>
</dbReference>
<gene>
    <name evidence="2" type="ORF">Y5S_02309</name>
</gene>
<dbReference type="STRING" id="1177154.Y5S_02309"/>
<dbReference type="SUPFAM" id="SSF47598">
    <property type="entry name" value="Ribbon-helix-helix"/>
    <property type="match status" value="1"/>
</dbReference>
<evidence type="ECO:0000313" key="3">
    <source>
        <dbReference type="Proteomes" id="UP000029444"/>
    </source>
</evidence>
<dbReference type="GO" id="GO:0006355">
    <property type="term" value="P:regulation of DNA-templated transcription"/>
    <property type="evidence" value="ECO:0007669"/>
    <property type="project" value="InterPro"/>
</dbReference>